<reference evidence="3" key="1">
    <citation type="journal article" date="2023" name="G3 (Bethesda)">
        <title>Whole genome assembly and annotation of the endangered Caribbean coral Acropora cervicornis.</title>
        <authorList>
            <person name="Selwyn J.D."/>
            <person name="Vollmer S.V."/>
        </authorList>
    </citation>
    <scope>NUCLEOTIDE SEQUENCE</scope>
    <source>
        <strain evidence="3">K2</strain>
    </source>
</reference>
<dbReference type="EMBL" id="JARQWQ010000190">
    <property type="protein sequence ID" value="KAK2547345.1"/>
    <property type="molecule type" value="Genomic_DNA"/>
</dbReference>
<feature type="region of interest" description="Disordered" evidence="1">
    <location>
        <begin position="428"/>
        <end position="447"/>
    </location>
</feature>
<dbReference type="Proteomes" id="UP001249851">
    <property type="component" value="Unassembled WGS sequence"/>
</dbReference>
<accession>A0AAD9PR66</accession>
<keyword evidence="2" id="KW-0812">Transmembrane</keyword>
<reference evidence="3" key="2">
    <citation type="journal article" date="2023" name="Science">
        <title>Genomic signatures of disease resistance in endangered staghorn corals.</title>
        <authorList>
            <person name="Vollmer S.V."/>
            <person name="Selwyn J.D."/>
            <person name="Despard B.A."/>
            <person name="Roesel C.L."/>
        </authorList>
    </citation>
    <scope>NUCLEOTIDE SEQUENCE</scope>
    <source>
        <strain evidence="3">K2</strain>
    </source>
</reference>
<evidence type="ECO:0000256" key="1">
    <source>
        <dbReference type="SAM" id="MobiDB-lite"/>
    </source>
</evidence>
<protein>
    <submittedName>
        <fullName evidence="3">Uncharacterized protein</fullName>
    </submittedName>
</protein>
<name>A0AAD9PR66_ACRCE</name>
<evidence type="ECO:0000256" key="2">
    <source>
        <dbReference type="SAM" id="Phobius"/>
    </source>
</evidence>
<evidence type="ECO:0000313" key="3">
    <source>
        <dbReference type="EMBL" id="KAK2547345.1"/>
    </source>
</evidence>
<feature type="compositionally biased region" description="Basic and acidic residues" evidence="1">
    <location>
        <begin position="485"/>
        <end position="494"/>
    </location>
</feature>
<dbReference type="InterPro" id="IPR008042">
    <property type="entry name" value="Retrotrans_Pao"/>
</dbReference>
<dbReference type="Pfam" id="PF05380">
    <property type="entry name" value="Peptidase_A17"/>
    <property type="match status" value="1"/>
</dbReference>
<sequence length="575" mass="66073">MSNSLVGVLTRFQQEQIAVMAEIECMYYQVCVPPSDSDVLCFLWWPGNDLDRQPEEYQMGVHLFSAVSSTSCANFALRKAADDNLQQFDSEAINTVKRNFYVDARLKSVPGEEEAICLTDDLRKLLEKGGFNLTKWVSNSHRVIESLHVSERAGTFKDLQDGQLPIERALGVHWDVEHDNKPFTRVFCSLYNLLGFVALIVLPATVVLQDLCRKRLEWDDPIPDDERNRWLSWLEDLQKLQQLSVDCCLKPPSFGKVVSVQLHHFSDASQQGYGAVSYLKVLDDKDAIHCYFVMGKARTAALMASRLDKILRKEIDINDATSPSQWRYVNSEENPADDASRGLTVDSIISKNRWINGRDFLWEPESRWPVQPVAQTSDDDPEIKRESQALLSLINAVLEYFSSWYRRKKFLAWSLRYREKLKQSSKRRKEGLPLVQDSPEDRSYDPLSVDEINKGEKEVLKFIQRQSFGEELSRLDEQEEVNESNDLKSAKERKPQIKKSSAIYRLDPMKLGGLLYVSGRLRQASISYPAKHQIILPNRHHVMDLLVRYFHLISGHSGLEHKFAQASSQRNKSSK</sequence>
<dbReference type="AlphaFoldDB" id="A0AAD9PR66"/>
<feature type="non-terminal residue" evidence="3">
    <location>
        <position position="1"/>
    </location>
</feature>
<dbReference type="PANTHER" id="PTHR47331">
    <property type="entry name" value="PHD-TYPE DOMAIN-CONTAINING PROTEIN"/>
    <property type="match status" value="1"/>
</dbReference>
<keyword evidence="2" id="KW-0472">Membrane</keyword>
<feature type="region of interest" description="Disordered" evidence="1">
    <location>
        <begin position="474"/>
        <end position="494"/>
    </location>
</feature>
<organism evidence="3 4">
    <name type="scientific">Acropora cervicornis</name>
    <name type="common">Staghorn coral</name>
    <dbReference type="NCBI Taxonomy" id="6130"/>
    <lineage>
        <taxon>Eukaryota</taxon>
        <taxon>Metazoa</taxon>
        <taxon>Cnidaria</taxon>
        <taxon>Anthozoa</taxon>
        <taxon>Hexacorallia</taxon>
        <taxon>Scleractinia</taxon>
        <taxon>Astrocoeniina</taxon>
        <taxon>Acroporidae</taxon>
        <taxon>Acropora</taxon>
    </lineage>
</organism>
<evidence type="ECO:0000313" key="4">
    <source>
        <dbReference type="Proteomes" id="UP001249851"/>
    </source>
</evidence>
<comment type="caution">
    <text evidence="3">The sequence shown here is derived from an EMBL/GenBank/DDBJ whole genome shotgun (WGS) entry which is preliminary data.</text>
</comment>
<feature type="transmembrane region" description="Helical" evidence="2">
    <location>
        <begin position="190"/>
        <end position="208"/>
    </location>
</feature>
<proteinExistence type="predicted"/>
<keyword evidence="4" id="KW-1185">Reference proteome</keyword>
<keyword evidence="2" id="KW-1133">Transmembrane helix</keyword>
<gene>
    <name evidence="3" type="ORF">P5673_032751</name>
</gene>